<dbReference type="GO" id="GO:0005524">
    <property type="term" value="F:ATP binding"/>
    <property type="evidence" value="ECO:0007669"/>
    <property type="project" value="UniProtKB-KW"/>
</dbReference>
<dbReference type="PROSITE" id="PS50893">
    <property type="entry name" value="ABC_TRANSPORTER_2"/>
    <property type="match status" value="1"/>
</dbReference>
<keyword evidence="2 4" id="KW-0067">ATP-binding</keyword>
<dbReference type="PANTHER" id="PTHR43038:SF3">
    <property type="entry name" value="ABC TRANSPORTER G FAMILY MEMBER 20 ISOFORM X1"/>
    <property type="match status" value="1"/>
</dbReference>
<reference evidence="4" key="1">
    <citation type="submission" date="2022-10" db="EMBL/GenBank/DDBJ databases">
        <title>Whole-Genome Sequencing of Brachybacterium huguangmaarense BRM-3, Isolated from Betula schmidtii.</title>
        <authorList>
            <person name="Haam D."/>
        </authorList>
    </citation>
    <scope>NUCLEOTIDE SEQUENCE</scope>
    <source>
        <strain evidence="4">BRM-3</strain>
    </source>
</reference>
<proteinExistence type="predicted"/>
<name>A0ABY6G2I6_9MICO</name>
<evidence type="ECO:0000256" key="2">
    <source>
        <dbReference type="ARBA" id="ARBA00022840"/>
    </source>
</evidence>
<feature type="domain" description="ABC transporter" evidence="3">
    <location>
        <begin position="1"/>
        <end position="222"/>
    </location>
</feature>
<keyword evidence="1" id="KW-0547">Nucleotide-binding</keyword>
<dbReference type="SMART" id="SM00382">
    <property type="entry name" value="AAA"/>
    <property type="match status" value="1"/>
</dbReference>
<dbReference type="InterPro" id="IPR003439">
    <property type="entry name" value="ABC_transporter-like_ATP-bd"/>
</dbReference>
<dbReference type="EMBL" id="CP107020">
    <property type="protein sequence ID" value="UYG17414.1"/>
    <property type="molecule type" value="Genomic_DNA"/>
</dbReference>
<evidence type="ECO:0000313" key="5">
    <source>
        <dbReference type="Proteomes" id="UP001164305"/>
    </source>
</evidence>
<evidence type="ECO:0000259" key="3">
    <source>
        <dbReference type="PROSITE" id="PS50893"/>
    </source>
</evidence>
<protein>
    <submittedName>
        <fullName evidence="4">ABC transporter ATP-binding protein</fullName>
    </submittedName>
</protein>
<dbReference type="InterPro" id="IPR027417">
    <property type="entry name" value="P-loop_NTPase"/>
</dbReference>
<gene>
    <name evidence="4" type="ORF">BRM3_02985</name>
</gene>
<dbReference type="InterPro" id="IPR003593">
    <property type="entry name" value="AAA+_ATPase"/>
</dbReference>
<dbReference type="Gene3D" id="3.40.50.300">
    <property type="entry name" value="P-loop containing nucleotide triphosphate hydrolases"/>
    <property type="match status" value="1"/>
</dbReference>
<dbReference type="Pfam" id="PF00005">
    <property type="entry name" value="ABC_tran"/>
    <property type="match status" value="1"/>
</dbReference>
<dbReference type="RefSeq" id="WP_263594623.1">
    <property type="nucleotide sequence ID" value="NZ_CP107020.1"/>
</dbReference>
<evidence type="ECO:0000256" key="1">
    <source>
        <dbReference type="ARBA" id="ARBA00022741"/>
    </source>
</evidence>
<dbReference type="Proteomes" id="UP001164305">
    <property type="component" value="Chromosome"/>
</dbReference>
<evidence type="ECO:0000313" key="4">
    <source>
        <dbReference type="EMBL" id="UYG17414.1"/>
    </source>
</evidence>
<dbReference type="SUPFAM" id="SSF52540">
    <property type="entry name" value="P-loop containing nucleoside triphosphate hydrolases"/>
    <property type="match status" value="1"/>
</dbReference>
<sequence>MDGLTVVRGRVPVLSDLTCAMFPGRVTGLLGPSGAGKTTLMRAIVGTQKFAGGRVTVLGETAGSASLRRRIGYVTQAPSIYRDVSVLDNLRYFARVIGAPTSRISEVVAAVGLEGYERRLAGSLSGGQTSRVSLACALVGSPDVLVLDEPTVGQDPVLREELWDRLRARAAGGACVLVSSHVMDEAERCDDILLLRDGALLAAGTPHEIRSRAGAENLDAAFLALIREESDGARAPDGSRSDERGAR</sequence>
<dbReference type="PANTHER" id="PTHR43038">
    <property type="entry name" value="ATP-BINDING CASSETTE, SUB-FAMILY H, MEMBER 1"/>
    <property type="match status" value="1"/>
</dbReference>
<keyword evidence="5" id="KW-1185">Reference proteome</keyword>
<accession>A0ABY6G2I6</accession>
<organism evidence="4 5">
    <name type="scientific">Brachybacterium huguangmaarense</name>
    <dbReference type="NCBI Taxonomy" id="1652028"/>
    <lineage>
        <taxon>Bacteria</taxon>
        <taxon>Bacillati</taxon>
        <taxon>Actinomycetota</taxon>
        <taxon>Actinomycetes</taxon>
        <taxon>Micrococcales</taxon>
        <taxon>Dermabacteraceae</taxon>
        <taxon>Brachybacterium</taxon>
    </lineage>
</organism>